<reference evidence="3" key="1">
    <citation type="submission" date="2018-06" db="EMBL/GenBank/DDBJ databases">
        <authorList>
            <person name="Zhirakovskaya E."/>
        </authorList>
    </citation>
    <scope>NUCLEOTIDE SEQUENCE</scope>
</reference>
<name>A0A3B0S0P4_9ZZZZ</name>
<organism evidence="3">
    <name type="scientific">hydrothermal vent metagenome</name>
    <dbReference type="NCBI Taxonomy" id="652676"/>
    <lineage>
        <taxon>unclassified sequences</taxon>
        <taxon>metagenomes</taxon>
        <taxon>ecological metagenomes</taxon>
    </lineage>
</organism>
<dbReference type="InterPro" id="IPR038610">
    <property type="entry name" value="FliK-like_C_sf"/>
</dbReference>
<evidence type="ECO:0000313" key="3">
    <source>
        <dbReference type="EMBL" id="VAV89095.1"/>
    </source>
</evidence>
<feature type="region of interest" description="Disordered" evidence="1">
    <location>
        <begin position="1"/>
        <end position="24"/>
    </location>
</feature>
<dbReference type="Pfam" id="PF02120">
    <property type="entry name" value="Flg_hook"/>
    <property type="match status" value="1"/>
</dbReference>
<dbReference type="InterPro" id="IPR021136">
    <property type="entry name" value="Flagellar_hook_control-like_C"/>
</dbReference>
<feature type="compositionally biased region" description="Basic and acidic residues" evidence="1">
    <location>
        <begin position="476"/>
        <end position="499"/>
    </location>
</feature>
<dbReference type="CDD" id="cd17470">
    <property type="entry name" value="T3SS_Flik_C"/>
    <property type="match status" value="1"/>
</dbReference>
<sequence>MSPIPQTHQPILRSANLAPQTQSRVETVVDDNDVVEKFSGLVKALNSRQEKMPDQPESEKDNSSAKAVAQQGADLTEQGNAVKLVTVAIEQQPQPDKVDIAAMADAAIPAATPVLRESTAKNQSQDPQPENRTFPNDSGLQQAVVSSKPASNNTVGQNTTVADKNASQVSGKVSGDAPVAKTVAENDVANNLTVVDPVATAAAASSVAVSNPAAAIIAGGSADKPVPRQRPAKPANADVLIAKQDKPVSQSDAETQLPLKTLAESGQELAKRTAGTSKDLPQQLMPKSQVEVVAVADNRVEKHFPADTVQQAWQQIGKKLVQELASTTSNQNKAAPLATGNSGEMFTSSAKTVKHLTIQLKPENLGTVVVKLTMVNGGLEVTLSATDRHLAGRLLRNANSLSSQLKSAGFSFENLSVQFADLDSSQPVRTAGNLANGDGNQTLNGQNNQRQSQAPETAFGNSKEQKSGQNSDEQSNYEKNETLHQPMDIDDHPDGSIFI</sequence>
<dbReference type="Gene3D" id="3.30.750.140">
    <property type="match status" value="1"/>
</dbReference>
<feature type="domain" description="Flagellar hook-length control protein-like C-terminal" evidence="2">
    <location>
        <begin position="348"/>
        <end position="419"/>
    </location>
</feature>
<protein>
    <recommendedName>
        <fullName evidence="2">Flagellar hook-length control protein-like C-terminal domain-containing protein</fullName>
    </recommendedName>
</protein>
<feature type="region of interest" description="Disordered" evidence="1">
    <location>
        <begin position="45"/>
        <end position="77"/>
    </location>
</feature>
<gene>
    <name evidence="3" type="ORF">MNBD_ALPHA08-1571</name>
</gene>
<dbReference type="EMBL" id="UOEC01000057">
    <property type="protein sequence ID" value="VAV89095.1"/>
    <property type="molecule type" value="Genomic_DNA"/>
</dbReference>
<feature type="compositionally biased region" description="Basic and acidic residues" evidence="1">
    <location>
        <begin position="48"/>
        <end position="63"/>
    </location>
</feature>
<dbReference type="AlphaFoldDB" id="A0A3B0S0P4"/>
<evidence type="ECO:0000256" key="1">
    <source>
        <dbReference type="SAM" id="MobiDB-lite"/>
    </source>
</evidence>
<accession>A0A3B0S0P4</accession>
<feature type="compositionally biased region" description="Polar residues" evidence="1">
    <location>
        <begin position="120"/>
        <end position="171"/>
    </location>
</feature>
<feature type="region of interest" description="Disordered" evidence="1">
    <location>
        <begin position="428"/>
        <end position="499"/>
    </location>
</feature>
<evidence type="ECO:0000259" key="2">
    <source>
        <dbReference type="Pfam" id="PF02120"/>
    </source>
</evidence>
<feature type="region of interest" description="Disordered" evidence="1">
    <location>
        <begin position="112"/>
        <end position="175"/>
    </location>
</feature>
<feature type="compositionally biased region" description="Polar residues" evidence="1">
    <location>
        <begin position="438"/>
        <end position="474"/>
    </location>
</feature>
<proteinExistence type="predicted"/>